<protein>
    <submittedName>
        <fullName evidence="2">SGNH/GDSL hydrolase family protein</fullName>
    </submittedName>
</protein>
<evidence type="ECO:0000259" key="1">
    <source>
        <dbReference type="Pfam" id="PF13472"/>
    </source>
</evidence>
<gene>
    <name evidence="2" type="ORF">GN277_20230</name>
</gene>
<evidence type="ECO:0000313" key="2">
    <source>
        <dbReference type="EMBL" id="MXP77592.1"/>
    </source>
</evidence>
<accession>A0A7X3SKK0</accession>
<dbReference type="Pfam" id="PF13472">
    <property type="entry name" value="Lipase_GDSL_2"/>
    <property type="match status" value="1"/>
</dbReference>
<sequence>MIIWMVIGGIVFAVGVMNPREDPRKGLAKLAQMEEADTAEIDAQIQELEEAERAADEAWANRTVSEKFANSYVLGDSIAQGLYENQALDKSFVTAERDTGVCETEVSMIKNHVSKAIEIGPQVLFLAYGLNDIKAASGDAGIFISAYRHVIDELKEKLPDTKIYVNSILPVTQEVVDENELYGNISKYNKKLMELCEEEGVTFIDNGSLVKDEYYTEDGIHMTSDYYGEWVNHMAEVAEL</sequence>
<evidence type="ECO:0000313" key="3">
    <source>
        <dbReference type="Proteomes" id="UP000460412"/>
    </source>
</evidence>
<keyword evidence="3" id="KW-1185">Reference proteome</keyword>
<comment type="caution">
    <text evidence="2">The sequence shown here is derived from an EMBL/GenBank/DDBJ whole genome shotgun (WGS) entry which is preliminary data.</text>
</comment>
<dbReference type="EMBL" id="WUQX01000001">
    <property type="protein sequence ID" value="MXP77592.1"/>
    <property type="molecule type" value="Genomic_DNA"/>
</dbReference>
<dbReference type="InterPro" id="IPR013830">
    <property type="entry name" value="SGNH_hydro"/>
</dbReference>
<dbReference type="Gene3D" id="3.40.50.1110">
    <property type="entry name" value="SGNH hydrolase"/>
    <property type="match status" value="1"/>
</dbReference>
<dbReference type="SUPFAM" id="SSF52266">
    <property type="entry name" value="SGNH hydrolase"/>
    <property type="match status" value="1"/>
</dbReference>
<dbReference type="InterPro" id="IPR036514">
    <property type="entry name" value="SGNH_hydro_sf"/>
</dbReference>
<dbReference type="GO" id="GO:0016787">
    <property type="term" value="F:hydrolase activity"/>
    <property type="evidence" value="ECO:0007669"/>
    <property type="project" value="UniProtKB-KW"/>
</dbReference>
<organism evidence="2 3">
    <name type="scientific">Sporofaciens musculi</name>
    <dbReference type="NCBI Taxonomy" id="2681861"/>
    <lineage>
        <taxon>Bacteria</taxon>
        <taxon>Bacillati</taxon>
        <taxon>Bacillota</taxon>
        <taxon>Clostridia</taxon>
        <taxon>Lachnospirales</taxon>
        <taxon>Lachnospiraceae</taxon>
        <taxon>Sporofaciens</taxon>
    </lineage>
</organism>
<reference evidence="2 3" key="1">
    <citation type="submission" date="2019-12" db="EMBL/GenBank/DDBJ databases">
        <title>Sporaefaciens musculi gen. nov., sp. nov., a novel bacterium isolated from the caecum of an obese mouse.</title>
        <authorList>
            <person name="Rasmussen T.S."/>
            <person name="Streidl T."/>
            <person name="Hitch T.C.A."/>
            <person name="Wortmann E."/>
            <person name="Deptula P."/>
            <person name="Hansen M."/>
            <person name="Nielsen D.S."/>
            <person name="Clavel T."/>
            <person name="Vogensen F.K."/>
        </authorList>
    </citation>
    <scope>NUCLEOTIDE SEQUENCE [LARGE SCALE GENOMIC DNA]</scope>
    <source>
        <strain evidence="2 3">WCA-9-b2</strain>
    </source>
</reference>
<keyword evidence="2" id="KW-0378">Hydrolase</keyword>
<dbReference type="Proteomes" id="UP000460412">
    <property type="component" value="Unassembled WGS sequence"/>
</dbReference>
<proteinExistence type="predicted"/>
<dbReference type="AlphaFoldDB" id="A0A7X3SKK0"/>
<feature type="domain" description="SGNH hydrolase-type esterase" evidence="1">
    <location>
        <begin position="73"/>
        <end position="225"/>
    </location>
</feature>
<name>A0A7X3SKK0_9FIRM</name>